<dbReference type="KEGG" id="puo:RZN69_21535"/>
<dbReference type="EMBL" id="CP136920">
    <property type="protein sequence ID" value="WOO41212.1"/>
    <property type="molecule type" value="Genomic_DNA"/>
</dbReference>
<dbReference type="Proteomes" id="UP001304300">
    <property type="component" value="Chromosome"/>
</dbReference>
<proteinExistence type="predicted"/>
<reference evidence="1 2" key="1">
    <citation type="submission" date="2023-10" db="EMBL/GenBank/DDBJ databases">
        <title>Rubellicoccus peritrichatus gen. nov., sp. nov., isolated from an algae of coral reef tank.</title>
        <authorList>
            <person name="Luo J."/>
        </authorList>
    </citation>
    <scope>NUCLEOTIDE SEQUENCE [LARGE SCALE GENOMIC DNA]</scope>
    <source>
        <strain evidence="1 2">CR14</strain>
    </source>
</reference>
<evidence type="ECO:0000313" key="1">
    <source>
        <dbReference type="EMBL" id="WOO41212.1"/>
    </source>
</evidence>
<name>A0AAQ3LBD4_9BACT</name>
<sequence>MKNWIINTLQWIREIMGFSLIDTSNGQRILRQISRTGEFDFTDETKKPKH</sequence>
<protein>
    <submittedName>
        <fullName evidence="1">Uncharacterized protein</fullName>
    </submittedName>
</protein>
<organism evidence="1 2">
    <name type="scientific">Rubellicoccus peritrichatus</name>
    <dbReference type="NCBI Taxonomy" id="3080537"/>
    <lineage>
        <taxon>Bacteria</taxon>
        <taxon>Pseudomonadati</taxon>
        <taxon>Verrucomicrobiota</taxon>
        <taxon>Opitutia</taxon>
        <taxon>Puniceicoccales</taxon>
        <taxon>Cerasicoccaceae</taxon>
        <taxon>Rubellicoccus</taxon>
    </lineage>
</organism>
<evidence type="ECO:0000313" key="2">
    <source>
        <dbReference type="Proteomes" id="UP001304300"/>
    </source>
</evidence>
<dbReference type="AlphaFoldDB" id="A0AAQ3LBD4"/>
<keyword evidence="2" id="KW-1185">Reference proteome</keyword>
<gene>
    <name evidence="1" type="ORF">RZN69_21535</name>
</gene>
<dbReference type="RefSeq" id="WP_317833630.1">
    <property type="nucleotide sequence ID" value="NZ_CP136920.1"/>
</dbReference>
<accession>A0AAQ3LBD4</accession>